<evidence type="ECO:0000313" key="9">
    <source>
        <dbReference type="Proteomes" id="UP000268162"/>
    </source>
</evidence>
<dbReference type="NCBIfam" id="NF001862">
    <property type="entry name" value="PRK00601.1"/>
    <property type="match status" value="1"/>
</dbReference>
<dbReference type="InterPro" id="IPR008181">
    <property type="entry name" value="dUTPase"/>
</dbReference>
<evidence type="ECO:0000259" key="7">
    <source>
        <dbReference type="Pfam" id="PF00692"/>
    </source>
</evidence>
<keyword evidence="4 6" id="KW-0378">Hydrolase</keyword>
<gene>
    <name evidence="8" type="ORF">BJ085DRAFT_531</name>
</gene>
<dbReference type="AlphaFoldDB" id="A0A4P9ZV98"/>
<evidence type="ECO:0000256" key="6">
    <source>
        <dbReference type="RuleBase" id="RU367024"/>
    </source>
</evidence>
<dbReference type="InterPro" id="IPR033704">
    <property type="entry name" value="dUTPase_trimeric"/>
</dbReference>
<protein>
    <recommendedName>
        <fullName evidence="6">Deoxyuridine 5'-triphosphate nucleotidohydrolase</fullName>
        <shortName evidence="6">dUTPase</shortName>
        <ecNumber evidence="6">3.6.1.23</ecNumber>
    </recommendedName>
    <alternativeName>
        <fullName evidence="6">dUTP pyrophosphatase</fullName>
    </alternativeName>
</protein>
<sequence>KATLPNRGTPGSAGYDLYTYRKVHLSPHSFQAVAIGWALQMPPQYHAQIWERSSLGIQGIAIRAGIIDSDYRGEISVVLHNLTATEYTLMPQAKIAQLLFIPNATPNLVEVADLDNTQRGDGSFGST</sequence>
<dbReference type="CDD" id="cd07557">
    <property type="entry name" value="trimeric_dUTPase"/>
    <property type="match status" value="1"/>
</dbReference>
<organism evidence="8 9">
    <name type="scientific">Dimargaris cristalligena</name>
    <dbReference type="NCBI Taxonomy" id="215637"/>
    <lineage>
        <taxon>Eukaryota</taxon>
        <taxon>Fungi</taxon>
        <taxon>Fungi incertae sedis</taxon>
        <taxon>Zoopagomycota</taxon>
        <taxon>Kickxellomycotina</taxon>
        <taxon>Dimargaritomycetes</taxon>
        <taxon>Dimargaritales</taxon>
        <taxon>Dimargaritaceae</taxon>
        <taxon>Dimargaris</taxon>
    </lineage>
</organism>
<dbReference type="STRING" id="215637.A0A4P9ZV98"/>
<dbReference type="EMBL" id="ML002479">
    <property type="protein sequence ID" value="RKP37546.1"/>
    <property type="molecule type" value="Genomic_DNA"/>
</dbReference>
<dbReference type="Pfam" id="PF00692">
    <property type="entry name" value="dUTPase"/>
    <property type="match status" value="1"/>
</dbReference>
<dbReference type="UniPathway" id="UPA00610">
    <property type="reaction ID" value="UER00666"/>
</dbReference>
<dbReference type="GO" id="GO:0006226">
    <property type="term" value="P:dUMP biosynthetic process"/>
    <property type="evidence" value="ECO:0007669"/>
    <property type="project" value="UniProtKB-UniRule"/>
</dbReference>
<evidence type="ECO:0000256" key="3">
    <source>
        <dbReference type="ARBA" id="ARBA00011233"/>
    </source>
</evidence>
<dbReference type="Gene3D" id="2.70.40.10">
    <property type="match status" value="1"/>
</dbReference>
<keyword evidence="6" id="KW-0460">Magnesium</keyword>
<keyword evidence="5 6" id="KW-0546">Nucleotide metabolism</keyword>
<proteinExistence type="inferred from homology"/>
<dbReference type="InterPro" id="IPR029054">
    <property type="entry name" value="dUTPase-like"/>
</dbReference>
<evidence type="ECO:0000256" key="2">
    <source>
        <dbReference type="ARBA" id="ARBA00006581"/>
    </source>
</evidence>
<comment type="similarity">
    <text evidence="2 6">Belongs to the dUTPase family.</text>
</comment>
<dbReference type="PANTHER" id="PTHR11241">
    <property type="entry name" value="DEOXYURIDINE 5'-TRIPHOSPHATE NUCLEOTIDOHYDROLASE"/>
    <property type="match status" value="1"/>
</dbReference>
<comment type="catalytic activity">
    <reaction evidence="6">
        <text>dUTP + H2O = dUMP + diphosphate + H(+)</text>
        <dbReference type="Rhea" id="RHEA:10248"/>
        <dbReference type="ChEBI" id="CHEBI:15377"/>
        <dbReference type="ChEBI" id="CHEBI:15378"/>
        <dbReference type="ChEBI" id="CHEBI:33019"/>
        <dbReference type="ChEBI" id="CHEBI:61555"/>
        <dbReference type="ChEBI" id="CHEBI:246422"/>
        <dbReference type="EC" id="3.6.1.23"/>
    </reaction>
</comment>
<keyword evidence="6" id="KW-0479">Metal-binding</keyword>
<evidence type="ECO:0000256" key="4">
    <source>
        <dbReference type="ARBA" id="ARBA00022801"/>
    </source>
</evidence>
<dbReference type="Proteomes" id="UP000268162">
    <property type="component" value="Unassembled WGS sequence"/>
</dbReference>
<feature type="non-terminal residue" evidence="8">
    <location>
        <position position="127"/>
    </location>
</feature>
<comment type="subunit">
    <text evidence="3 6">Homotrimer.</text>
</comment>
<dbReference type="NCBIfam" id="TIGR00576">
    <property type="entry name" value="dut"/>
    <property type="match status" value="1"/>
</dbReference>
<comment type="cofactor">
    <cofactor evidence="6">
        <name>Mg(2+)</name>
        <dbReference type="ChEBI" id="CHEBI:18420"/>
    </cofactor>
</comment>
<keyword evidence="9" id="KW-1185">Reference proteome</keyword>
<dbReference type="GO" id="GO:0000287">
    <property type="term" value="F:magnesium ion binding"/>
    <property type="evidence" value="ECO:0007669"/>
    <property type="project" value="UniProtKB-UniRule"/>
</dbReference>
<evidence type="ECO:0000256" key="1">
    <source>
        <dbReference type="ARBA" id="ARBA00005142"/>
    </source>
</evidence>
<reference evidence="9" key="1">
    <citation type="journal article" date="2018" name="Nat. Microbiol.">
        <title>Leveraging single-cell genomics to expand the fungal tree of life.</title>
        <authorList>
            <person name="Ahrendt S.R."/>
            <person name="Quandt C.A."/>
            <person name="Ciobanu D."/>
            <person name="Clum A."/>
            <person name="Salamov A."/>
            <person name="Andreopoulos B."/>
            <person name="Cheng J.F."/>
            <person name="Woyke T."/>
            <person name="Pelin A."/>
            <person name="Henrissat B."/>
            <person name="Reynolds N.K."/>
            <person name="Benny G.L."/>
            <person name="Smith M.E."/>
            <person name="James T.Y."/>
            <person name="Grigoriev I.V."/>
        </authorList>
    </citation>
    <scope>NUCLEOTIDE SEQUENCE [LARGE SCALE GENOMIC DNA]</scope>
    <source>
        <strain evidence="9">RSA 468</strain>
    </source>
</reference>
<comment type="pathway">
    <text evidence="1 6">Pyrimidine metabolism; dUMP biosynthesis; dUMP from dCTP (dUTP route): step 2/2.</text>
</comment>
<dbReference type="InterPro" id="IPR036157">
    <property type="entry name" value="dUTPase-like_sf"/>
</dbReference>
<evidence type="ECO:0000256" key="5">
    <source>
        <dbReference type="ARBA" id="ARBA00023080"/>
    </source>
</evidence>
<name>A0A4P9ZV98_9FUNG</name>
<accession>A0A4P9ZV98</accession>
<dbReference type="GO" id="GO:0004170">
    <property type="term" value="F:dUTP diphosphatase activity"/>
    <property type="evidence" value="ECO:0007669"/>
    <property type="project" value="UniProtKB-UniRule"/>
</dbReference>
<feature type="domain" description="dUTPase-like" evidence="7">
    <location>
        <begin position="2"/>
        <end position="127"/>
    </location>
</feature>
<dbReference type="PANTHER" id="PTHR11241:SF0">
    <property type="entry name" value="DEOXYURIDINE 5'-TRIPHOSPHATE NUCLEOTIDOHYDROLASE"/>
    <property type="match status" value="1"/>
</dbReference>
<feature type="non-terminal residue" evidence="8">
    <location>
        <position position="1"/>
    </location>
</feature>
<evidence type="ECO:0000313" key="8">
    <source>
        <dbReference type="EMBL" id="RKP37546.1"/>
    </source>
</evidence>
<dbReference type="EC" id="3.6.1.23" evidence="6"/>
<dbReference type="GO" id="GO:0046081">
    <property type="term" value="P:dUTP catabolic process"/>
    <property type="evidence" value="ECO:0007669"/>
    <property type="project" value="UniProtKB-UniRule"/>
</dbReference>
<comment type="function">
    <text evidence="6">Involved in nucleotide metabolism via production of dUMP, the immediate precursor of thymidine nucleotides, and decreases the intracellular concentration of dUTP so that uracil cannot be incorporated into DNA.</text>
</comment>
<dbReference type="SUPFAM" id="SSF51283">
    <property type="entry name" value="dUTPase-like"/>
    <property type="match status" value="1"/>
</dbReference>